<evidence type="ECO:0000313" key="3">
    <source>
        <dbReference type="Proteomes" id="UP001597365"/>
    </source>
</evidence>
<proteinExistence type="predicted"/>
<feature type="region of interest" description="Disordered" evidence="1">
    <location>
        <begin position="45"/>
        <end position="68"/>
    </location>
</feature>
<gene>
    <name evidence="2" type="ORF">ACFSJS_04135</name>
</gene>
<feature type="compositionally biased region" description="Basic and acidic residues" evidence="1">
    <location>
        <begin position="55"/>
        <end position="68"/>
    </location>
</feature>
<evidence type="ECO:0000313" key="2">
    <source>
        <dbReference type="EMBL" id="MFD1828853.1"/>
    </source>
</evidence>
<keyword evidence="3" id="KW-1185">Reference proteome</keyword>
<name>A0ABW4PDT3_9ACTN</name>
<dbReference type="Proteomes" id="UP001597365">
    <property type="component" value="Unassembled WGS sequence"/>
</dbReference>
<sequence>MSGAGSVRAAYCAHDDGRAATVEIAFMVQNSGPGVSVVACPECAGRTAGRRSAPGRRDRPPAGPRERT</sequence>
<organism evidence="2 3">
    <name type="scientific">Streptomyces desertarenae</name>
    <dbReference type="NCBI Taxonomy" id="2666184"/>
    <lineage>
        <taxon>Bacteria</taxon>
        <taxon>Bacillati</taxon>
        <taxon>Actinomycetota</taxon>
        <taxon>Actinomycetes</taxon>
        <taxon>Kitasatosporales</taxon>
        <taxon>Streptomycetaceae</taxon>
        <taxon>Streptomyces</taxon>
    </lineage>
</organism>
<dbReference type="EMBL" id="JBHUFU010000002">
    <property type="protein sequence ID" value="MFD1828853.1"/>
    <property type="molecule type" value="Genomic_DNA"/>
</dbReference>
<dbReference type="RefSeq" id="WP_380896818.1">
    <property type="nucleotide sequence ID" value="NZ_JBHUFU010000002.1"/>
</dbReference>
<protein>
    <submittedName>
        <fullName evidence="2">Uncharacterized protein</fullName>
    </submittedName>
</protein>
<comment type="caution">
    <text evidence="2">The sequence shown here is derived from an EMBL/GenBank/DDBJ whole genome shotgun (WGS) entry which is preliminary data.</text>
</comment>
<reference evidence="3" key="1">
    <citation type="journal article" date="2019" name="Int. J. Syst. Evol. Microbiol.">
        <title>The Global Catalogue of Microorganisms (GCM) 10K type strain sequencing project: providing services to taxonomists for standard genome sequencing and annotation.</title>
        <authorList>
            <consortium name="The Broad Institute Genomics Platform"/>
            <consortium name="The Broad Institute Genome Sequencing Center for Infectious Disease"/>
            <person name="Wu L."/>
            <person name="Ma J."/>
        </authorList>
    </citation>
    <scope>NUCLEOTIDE SEQUENCE [LARGE SCALE GENOMIC DNA]</scope>
    <source>
        <strain evidence="3">CGMCC 4.7455</strain>
    </source>
</reference>
<accession>A0ABW4PDT3</accession>
<evidence type="ECO:0000256" key="1">
    <source>
        <dbReference type="SAM" id="MobiDB-lite"/>
    </source>
</evidence>